<dbReference type="RefSeq" id="WP_041381799.1">
    <property type="nucleotide sequence ID" value="NC_012962.1"/>
</dbReference>
<feature type="compositionally biased region" description="Polar residues" evidence="9">
    <location>
        <begin position="14"/>
        <end position="27"/>
    </location>
</feature>
<dbReference type="Proteomes" id="UP000280955">
    <property type="component" value="Unassembled WGS sequence"/>
</dbReference>
<comment type="subcellular location">
    <subcellularLocation>
        <location evidence="1 8">Cell inner membrane</location>
        <topology evidence="1 8">Single-pass membrane protein</topology>
    </subcellularLocation>
</comment>
<evidence type="ECO:0000256" key="6">
    <source>
        <dbReference type="ARBA" id="ARBA00022989"/>
    </source>
</evidence>
<dbReference type="PRINTS" id="PR00281">
    <property type="entry name" value="HOKGEFTOXIC"/>
</dbReference>
<keyword evidence="3" id="KW-0997">Cell inner membrane</keyword>
<evidence type="ECO:0000256" key="2">
    <source>
        <dbReference type="ARBA" id="ARBA00022475"/>
    </source>
</evidence>
<evidence type="ECO:0000313" key="11">
    <source>
        <dbReference type="Proteomes" id="UP000280955"/>
    </source>
</evidence>
<sequence>MIFQAEREKPHPTINRNEATPNAQQHKASLLPDKKQGEKAMKPQKIVIFSLIVICVTLLLFTWITRGSLCKLHFKQGNTEVAAIMAYESSNR</sequence>
<evidence type="ECO:0000256" key="3">
    <source>
        <dbReference type="ARBA" id="ARBA00022519"/>
    </source>
</evidence>
<feature type="region of interest" description="Disordered" evidence="9">
    <location>
        <begin position="1"/>
        <end position="37"/>
    </location>
</feature>
<keyword evidence="7 8" id="KW-0472">Membrane</keyword>
<keyword evidence="4" id="KW-1277">Toxin-antitoxin system</keyword>
<keyword evidence="11" id="KW-1185">Reference proteome</keyword>
<dbReference type="InterPro" id="IPR018084">
    <property type="entry name" value="Hok/gef_toxin_CS"/>
</dbReference>
<comment type="similarity">
    <text evidence="8">Belongs to the hok/gef family.</text>
</comment>
<evidence type="ECO:0000256" key="5">
    <source>
        <dbReference type="ARBA" id="ARBA00022692"/>
    </source>
</evidence>
<organism evidence="10 11">
    <name type="scientific">Photorhabdus asymbiotica</name>
    <dbReference type="NCBI Taxonomy" id="291112"/>
    <lineage>
        <taxon>Bacteria</taxon>
        <taxon>Pseudomonadati</taxon>
        <taxon>Pseudomonadota</taxon>
        <taxon>Gammaproteobacteria</taxon>
        <taxon>Enterobacterales</taxon>
        <taxon>Morganellaceae</taxon>
        <taxon>Photorhabdus</taxon>
    </lineage>
</organism>
<feature type="compositionally biased region" description="Basic and acidic residues" evidence="9">
    <location>
        <begin position="1"/>
        <end position="11"/>
    </location>
</feature>
<proteinExistence type="inferred from homology"/>
<evidence type="ECO:0000256" key="4">
    <source>
        <dbReference type="ARBA" id="ARBA00022649"/>
    </source>
</evidence>
<evidence type="ECO:0000256" key="7">
    <source>
        <dbReference type="ARBA" id="ARBA00023136"/>
    </source>
</evidence>
<accession>A0ABX9SRN2</accession>
<reference evidence="10 11" key="1">
    <citation type="submission" date="2018-10" db="EMBL/GenBank/DDBJ databases">
        <title>Genomic Encyclopedia of Archaeal and Bacterial Type Strains, Phase II (KMG-II): from individual species to whole genera.</title>
        <authorList>
            <person name="Goeker M."/>
        </authorList>
    </citation>
    <scope>NUCLEOTIDE SEQUENCE [LARGE SCALE GENOMIC DNA]</scope>
    <source>
        <strain evidence="10 11">DSM 15149</strain>
    </source>
</reference>
<keyword evidence="5 8" id="KW-0812">Transmembrane</keyword>
<name>A0ABX9SRN2_9GAMM</name>
<keyword evidence="6 8" id="KW-1133">Transmembrane helix</keyword>
<dbReference type="PROSITE" id="PS00556">
    <property type="entry name" value="HOK_GEF"/>
    <property type="match status" value="1"/>
</dbReference>
<evidence type="ECO:0000313" key="10">
    <source>
        <dbReference type="EMBL" id="RKS66106.1"/>
    </source>
</evidence>
<protein>
    <submittedName>
        <fullName evidence="10">Protein HokC/D/protein HokA</fullName>
    </submittedName>
</protein>
<comment type="caution">
    <text evidence="10">The sequence shown here is derived from an EMBL/GenBank/DDBJ whole genome shotgun (WGS) entry which is preliminary data.</text>
</comment>
<dbReference type="EMBL" id="RBLJ01000001">
    <property type="protein sequence ID" value="RKS66106.1"/>
    <property type="molecule type" value="Genomic_DNA"/>
</dbReference>
<keyword evidence="2" id="KW-1003">Cell membrane</keyword>
<evidence type="ECO:0000256" key="9">
    <source>
        <dbReference type="SAM" id="MobiDB-lite"/>
    </source>
</evidence>
<dbReference type="InterPro" id="IPR000021">
    <property type="entry name" value="Hok/gef_toxin"/>
</dbReference>
<dbReference type="Pfam" id="PF01848">
    <property type="entry name" value="HOK_GEF"/>
    <property type="match status" value="1"/>
</dbReference>
<feature type="transmembrane region" description="Helical" evidence="8">
    <location>
        <begin position="46"/>
        <end position="64"/>
    </location>
</feature>
<gene>
    <name evidence="10" type="ORF">BDD30_0388</name>
</gene>
<evidence type="ECO:0000256" key="8">
    <source>
        <dbReference type="RuleBase" id="RU221113"/>
    </source>
</evidence>
<evidence type="ECO:0000256" key="1">
    <source>
        <dbReference type="ARBA" id="ARBA00004377"/>
    </source>
</evidence>